<comment type="caution">
    <text evidence="2">The sequence shown here is derived from an EMBL/GenBank/DDBJ whole genome shotgun (WGS) entry which is preliminary data.</text>
</comment>
<evidence type="ECO:0000313" key="2">
    <source>
        <dbReference type="EMBL" id="CAK7933443.1"/>
    </source>
</evidence>
<reference evidence="2" key="1">
    <citation type="submission" date="2024-01" db="EMBL/GenBank/DDBJ databases">
        <authorList>
            <person name="Webb A."/>
        </authorList>
    </citation>
    <scope>NUCLEOTIDE SEQUENCE</scope>
    <source>
        <strain evidence="2">Pm1</strain>
    </source>
</reference>
<accession>A0AAV1UID7</accession>
<sequence>MTQSASPEQLLQQLLVLSMWQLFDIWEFQLAILMTDSIFLEEVSHFLHSFDWAVDPGNVLVQALDKDPLGLSAGSTTASPAVAKDFLDECPASDVVQELGNLHESLNGMRNSCSDYTSTDTESVRSPAPSPSHPDAIESIRTRDAIRRSTYRKKQKAQRTALHDQVKTLSSQLAILQKRVNGGTVVQGGPQQDHLLMWKALADRQLQAKLLAEEQHGRYLEAVEHQSMLIRELGALVRKRLRDERQEGRKSCLVKKARCESPDRALYETYIKKLDEVHAQTDTILEASAVNTSLSTSDENDELKVFYLPSKRAVKDATYHEFVGKSTTPFSFDRVQAHIDSACRLDKLTGSTEVVGDWIPNNTTILKYQGSVPGCRGKIVQLHVARKYFEGRRIVIVWKKFTEGEGDCAGMHADETGWCVLQPSFSSVEGCAGTLLESVTRFVPMNFSFVVSGAKEKLFADAIIKVEEEICQTCLKTLEEVLLDDTVGVC</sequence>
<dbReference type="Proteomes" id="UP001162060">
    <property type="component" value="Unassembled WGS sequence"/>
</dbReference>
<feature type="region of interest" description="Disordered" evidence="1">
    <location>
        <begin position="114"/>
        <end position="137"/>
    </location>
</feature>
<evidence type="ECO:0000313" key="3">
    <source>
        <dbReference type="Proteomes" id="UP001162060"/>
    </source>
</evidence>
<evidence type="ECO:0000256" key="1">
    <source>
        <dbReference type="SAM" id="MobiDB-lite"/>
    </source>
</evidence>
<dbReference type="EMBL" id="CAKLBY020000194">
    <property type="protein sequence ID" value="CAK7933443.1"/>
    <property type="molecule type" value="Genomic_DNA"/>
</dbReference>
<dbReference type="AlphaFoldDB" id="A0AAV1UID7"/>
<organism evidence="2 3">
    <name type="scientific">Peronospora matthiolae</name>
    <dbReference type="NCBI Taxonomy" id="2874970"/>
    <lineage>
        <taxon>Eukaryota</taxon>
        <taxon>Sar</taxon>
        <taxon>Stramenopiles</taxon>
        <taxon>Oomycota</taxon>
        <taxon>Peronosporomycetes</taxon>
        <taxon>Peronosporales</taxon>
        <taxon>Peronosporaceae</taxon>
        <taxon>Peronospora</taxon>
    </lineage>
</organism>
<protein>
    <submittedName>
        <fullName evidence="2">Uncharacterized protein</fullName>
    </submittedName>
</protein>
<name>A0AAV1UID7_9STRA</name>
<gene>
    <name evidence="2" type="ORF">PM001_LOCUS18593</name>
</gene>
<proteinExistence type="predicted"/>